<reference evidence="1 2" key="1">
    <citation type="submission" date="2024-09" db="EMBL/GenBank/DDBJ databases">
        <authorList>
            <person name="Sun Q."/>
            <person name="Mori K."/>
        </authorList>
    </citation>
    <scope>NUCLEOTIDE SEQUENCE [LARGE SCALE GENOMIC DNA]</scope>
    <source>
        <strain evidence="1 2">JCM 13503</strain>
    </source>
</reference>
<name>A0ABV6AU25_9DEIO</name>
<dbReference type="EMBL" id="JBHLYR010000011">
    <property type="protein sequence ID" value="MFB9990999.1"/>
    <property type="molecule type" value="Genomic_DNA"/>
</dbReference>
<gene>
    <name evidence="1" type="ORF">ACFFLM_03255</name>
</gene>
<dbReference type="Proteomes" id="UP001589733">
    <property type="component" value="Unassembled WGS sequence"/>
</dbReference>
<evidence type="ECO:0000313" key="2">
    <source>
        <dbReference type="Proteomes" id="UP001589733"/>
    </source>
</evidence>
<protein>
    <submittedName>
        <fullName evidence="1">Uncharacterized protein</fullName>
    </submittedName>
</protein>
<comment type="caution">
    <text evidence="1">The sequence shown here is derived from an EMBL/GenBank/DDBJ whole genome shotgun (WGS) entry which is preliminary data.</text>
</comment>
<accession>A0ABV6AU25</accession>
<dbReference type="RefSeq" id="WP_380005501.1">
    <property type="nucleotide sequence ID" value="NZ_JBHLYR010000011.1"/>
</dbReference>
<sequence>MNLQEALGVWDVQANGQVLCPHSGVRLSVSHGGARARLELNTGHRTVFDVRRGGLLFAPAVRTEGRLSLRAISERELRDERRVSAALETLASFGGTAGVLTTCSWNRERWNLFAQTEAGTWVDVHRTLRDQAQAQRAAEEEARRAEWAARGRPVRRTGSSSFLGKHGLLLALAVANMEGGRRE</sequence>
<organism evidence="1 2">
    <name type="scientific">Deinococcus oregonensis</name>
    <dbReference type="NCBI Taxonomy" id="1805970"/>
    <lineage>
        <taxon>Bacteria</taxon>
        <taxon>Thermotogati</taxon>
        <taxon>Deinococcota</taxon>
        <taxon>Deinococci</taxon>
        <taxon>Deinococcales</taxon>
        <taxon>Deinococcaceae</taxon>
        <taxon>Deinococcus</taxon>
    </lineage>
</organism>
<evidence type="ECO:0000313" key="1">
    <source>
        <dbReference type="EMBL" id="MFB9990999.1"/>
    </source>
</evidence>
<proteinExistence type="predicted"/>
<keyword evidence="2" id="KW-1185">Reference proteome</keyword>